<feature type="region of interest" description="Disordered" evidence="1">
    <location>
        <begin position="1"/>
        <end position="51"/>
    </location>
</feature>
<accession>W4Q7L5</accession>
<feature type="compositionally biased region" description="Basic residues" evidence="1">
    <location>
        <begin position="1"/>
        <end position="12"/>
    </location>
</feature>
<gene>
    <name evidence="2" type="ORF">JCM9140_4155</name>
</gene>
<feature type="compositionally biased region" description="Basic and acidic residues" evidence="1">
    <location>
        <begin position="13"/>
        <end position="51"/>
    </location>
</feature>
<name>W4Q7L5_9BACI</name>
<dbReference type="EMBL" id="BAUT01000075">
    <property type="protein sequence ID" value="GAE27972.1"/>
    <property type="molecule type" value="Genomic_DNA"/>
</dbReference>
<organism evidence="2 3">
    <name type="scientific">Halalkalibacter wakoensis JCM 9140</name>
    <dbReference type="NCBI Taxonomy" id="1236970"/>
    <lineage>
        <taxon>Bacteria</taxon>
        <taxon>Bacillati</taxon>
        <taxon>Bacillota</taxon>
        <taxon>Bacilli</taxon>
        <taxon>Bacillales</taxon>
        <taxon>Bacillaceae</taxon>
        <taxon>Halalkalibacter</taxon>
    </lineage>
</organism>
<proteinExistence type="predicted"/>
<dbReference type="Proteomes" id="UP000018890">
    <property type="component" value="Unassembled WGS sequence"/>
</dbReference>
<evidence type="ECO:0000256" key="1">
    <source>
        <dbReference type="SAM" id="MobiDB-lite"/>
    </source>
</evidence>
<protein>
    <submittedName>
        <fullName evidence="2">Uncharacterized protein</fullName>
    </submittedName>
</protein>
<reference evidence="2" key="1">
    <citation type="journal article" date="2014" name="Genome Announc.">
        <title>Draft Genome Sequences of Three Alkaliphilic Bacillus Strains, Bacillus wakoensis JCM 9140T, Bacillus akibai JCM 9157T, and Bacillus hemicellulosilyticus JCM 9152T.</title>
        <authorList>
            <person name="Yuki M."/>
            <person name="Oshima K."/>
            <person name="Suda W."/>
            <person name="Oshida Y."/>
            <person name="Kitamura K."/>
            <person name="Iida T."/>
            <person name="Hattori M."/>
            <person name="Ohkuma M."/>
        </authorList>
    </citation>
    <scope>NUCLEOTIDE SEQUENCE [LARGE SCALE GENOMIC DNA]</scope>
    <source>
        <strain evidence="2">JCM 9140</strain>
    </source>
</reference>
<sequence>MKVGKGRSQRGKATHDGDESRNVEEVEGKVIHGGDESRNVEKAEEKSHSWR</sequence>
<comment type="caution">
    <text evidence="2">The sequence shown here is derived from an EMBL/GenBank/DDBJ whole genome shotgun (WGS) entry which is preliminary data.</text>
</comment>
<keyword evidence="3" id="KW-1185">Reference proteome</keyword>
<evidence type="ECO:0000313" key="3">
    <source>
        <dbReference type="Proteomes" id="UP000018890"/>
    </source>
</evidence>
<evidence type="ECO:0000313" key="2">
    <source>
        <dbReference type="EMBL" id="GAE27972.1"/>
    </source>
</evidence>
<dbReference type="AlphaFoldDB" id="W4Q7L5"/>